<dbReference type="EMBL" id="UFQS01000501">
    <property type="protein sequence ID" value="SSX04435.1"/>
    <property type="molecule type" value="Genomic_DNA"/>
</dbReference>
<evidence type="ECO:0000259" key="3">
    <source>
        <dbReference type="Pfam" id="PF10241"/>
    </source>
</evidence>
<feature type="compositionally biased region" description="Acidic residues" evidence="2">
    <location>
        <begin position="135"/>
        <end position="148"/>
    </location>
</feature>
<protein>
    <submittedName>
        <fullName evidence="5">CSON011527 protein</fullName>
    </submittedName>
</protein>
<reference evidence="5" key="2">
    <citation type="submission" date="2018-07" db="EMBL/GenBank/DDBJ databases">
        <authorList>
            <person name="Quirk P.G."/>
            <person name="Krulwich T.A."/>
        </authorList>
    </citation>
    <scope>NUCLEOTIDE SEQUENCE</scope>
</reference>
<dbReference type="InterPro" id="IPR019371">
    <property type="entry name" value="KxDL_dom"/>
</dbReference>
<dbReference type="InterPro" id="IPR039843">
    <property type="entry name" value="KXD1-like"/>
</dbReference>
<evidence type="ECO:0000313" key="4">
    <source>
        <dbReference type="EMBL" id="SSX04435.1"/>
    </source>
</evidence>
<dbReference type="EMBL" id="UFQT01000501">
    <property type="protein sequence ID" value="SSX24799.1"/>
    <property type="molecule type" value="Genomic_DNA"/>
</dbReference>
<name>A0A336M7F4_CULSO</name>
<dbReference type="GO" id="GO:0099078">
    <property type="term" value="C:BORC complex"/>
    <property type="evidence" value="ECO:0007669"/>
    <property type="project" value="TreeGrafter"/>
</dbReference>
<evidence type="ECO:0000256" key="2">
    <source>
        <dbReference type="SAM" id="MobiDB-lite"/>
    </source>
</evidence>
<accession>A0A336M7F4</accession>
<feature type="region of interest" description="Disordered" evidence="2">
    <location>
        <begin position="135"/>
        <end position="177"/>
    </location>
</feature>
<proteinExistence type="inferred from homology"/>
<dbReference type="Pfam" id="PF10241">
    <property type="entry name" value="KxDL"/>
    <property type="match status" value="1"/>
</dbReference>
<evidence type="ECO:0000313" key="5">
    <source>
        <dbReference type="EMBL" id="SSX24799.1"/>
    </source>
</evidence>
<dbReference type="PANTHER" id="PTHR13511">
    <property type="entry name" value="KXDL MOTIF-CONTAINING PROTEIN 1"/>
    <property type="match status" value="1"/>
</dbReference>
<comment type="similarity">
    <text evidence="1">Belongs to the KXD1 family.</text>
</comment>
<dbReference type="AlphaFoldDB" id="A0A336M7F4"/>
<feature type="compositionally biased region" description="Basic and acidic residues" evidence="2">
    <location>
        <begin position="149"/>
        <end position="160"/>
    </location>
</feature>
<dbReference type="OMA" id="TSPGDWC"/>
<sequence length="177" mass="20564">MENEMVNSMQESELESIECFQNYTAAEVFVQGLAGMVNFSDSEVMIRAQKQMLQRFEKTNEMLVNCNALSTSRLKIAQEEYKKMTKLLLEMKKDLDYVFMKIRKIKGKLNTQYPTAFTLAEAKCKTQILDENEEDEEVLEVQITEEDPRDVPKSTEKKQSQEIQYVTLESNKTDSSE</sequence>
<dbReference type="VEuPathDB" id="VectorBase:CSON011527"/>
<feature type="domain" description="KxDL" evidence="3">
    <location>
        <begin position="33"/>
        <end position="117"/>
    </location>
</feature>
<evidence type="ECO:0000256" key="1">
    <source>
        <dbReference type="ARBA" id="ARBA00005913"/>
    </source>
</evidence>
<organism evidence="5">
    <name type="scientific">Culicoides sonorensis</name>
    <name type="common">Biting midge</name>
    <dbReference type="NCBI Taxonomy" id="179676"/>
    <lineage>
        <taxon>Eukaryota</taxon>
        <taxon>Metazoa</taxon>
        <taxon>Ecdysozoa</taxon>
        <taxon>Arthropoda</taxon>
        <taxon>Hexapoda</taxon>
        <taxon>Insecta</taxon>
        <taxon>Pterygota</taxon>
        <taxon>Neoptera</taxon>
        <taxon>Endopterygota</taxon>
        <taxon>Diptera</taxon>
        <taxon>Nematocera</taxon>
        <taxon>Chironomoidea</taxon>
        <taxon>Ceratopogonidae</taxon>
        <taxon>Ceratopogoninae</taxon>
        <taxon>Culicoides</taxon>
        <taxon>Monoculicoides</taxon>
    </lineage>
</organism>
<dbReference type="GO" id="GO:0032418">
    <property type="term" value="P:lysosome localization"/>
    <property type="evidence" value="ECO:0007669"/>
    <property type="project" value="TreeGrafter"/>
</dbReference>
<gene>
    <name evidence="5" type="primary">CSON011527</name>
</gene>
<dbReference type="PANTHER" id="PTHR13511:SF0">
    <property type="entry name" value="KXDL MOTIF-CONTAINING PROTEIN 1"/>
    <property type="match status" value="1"/>
</dbReference>
<reference evidence="4" key="1">
    <citation type="submission" date="2018-04" db="EMBL/GenBank/DDBJ databases">
        <authorList>
            <person name="Go L.Y."/>
            <person name="Mitchell J.A."/>
        </authorList>
    </citation>
    <scope>NUCLEOTIDE SEQUENCE</scope>
    <source>
        <tissue evidence="4">Whole organism</tissue>
    </source>
</reference>
<feature type="compositionally biased region" description="Polar residues" evidence="2">
    <location>
        <begin position="161"/>
        <end position="170"/>
    </location>
</feature>